<evidence type="ECO:0000259" key="3">
    <source>
        <dbReference type="Pfam" id="PF04082"/>
    </source>
</evidence>
<dbReference type="PANTHER" id="PTHR47256">
    <property type="entry name" value="ZN(II)2CYS6 TRANSCRIPTION FACTOR (EUROFUNG)-RELATED"/>
    <property type="match status" value="1"/>
</dbReference>
<dbReference type="GO" id="GO:0000981">
    <property type="term" value="F:DNA-binding transcription factor activity, RNA polymerase II-specific"/>
    <property type="evidence" value="ECO:0007669"/>
    <property type="project" value="InterPro"/>
</dbReference>
<keyword evidence="5" id="KW-1185">Reference proteome</keyword>
<dbReference type="GO" id="GO:0003677">
    <property type="term" value="F:DNA binding"/>
    <property type="evidence" value="ECO:0007669"/>
    <property type="project" value="InterPro"/>
</dbReference>
<dbReference type="InterPro" id="IPR053187">
    <property type="entry name" value="Notoamide_regulator"/>
</dbReference>
<dbReference type="CDD" id="cd12148">
    <property type="entry name" value="fungal_TF_MHR"/>
    <property type="match status" value="1"/>
</dbReference>
<dbReference type="GO" id="GO:0006351">
    <property type="term" value="P:DNA-templated transcription"/>
    <property type="evidence" value="ECO:0007669"/>
    <property type="project" value="InterPro"/>
</dbReference>
<dbReference type="InterPro" id="IPR007219">
    <property type="entry name" value="XnlR_reg_dom"/>
</dbReference>
<proteinExistence type="predicted"/>
<dbReference type="OrthoDB" id="5595695at2759"/>
<accession>A0A6A7B816</accession>
<evidence type="ECO:0000313" key="5">
    <source>
        <dbReference type="Proteomes" id="UP000799423"/>
    </source>
</evidence>
<feature type="domain" description="Xylanolytic transcriptional activator regulatory" evidence="3">
    <location>
        <begin position="172"/>
        <end position="355"/>
    </location>
</feature>
<dbReference type="Proteomes" id="UP000799423">
    <property type="component" value="Unassembled WGS sequence"/>
</dbReference>
<feature type="compositionally biased region" description="Low complexity" evidence="2">
    <location>
        <begin position="359"/>
        <end position="369"/>
    </location>
</feature>
<dbReference type="PANTHER" id="PTHR47256:SF3">
    <property type="entry name" value="ZN(II)2CYS6 TRANSCRIPTION FACTOR (EUROFUNG)"/>
    <property type="match status" value="1"/>
</dbReference>
<feature type="region of interest" description="Disordered" evidence="2">
    <location>
        <begin position="357"/>
        <end position="376"/>
    </location>
</feature>
<name>A0A6A7B816_9PLEO</name>
<dbReference type="InterPro" id="IPR036864">
    <property type="entry name" value="Zn2-C6_fun-type_DNA-bd_sf"/>
</dbReference>
<gene>
    <name evidence="4" type="ORF">T440DRAFT_396867</name>
</gene>
<evidence type="ECO:0000313" key="4">
    <source>
        <dbReference type="EMBL" id="KAF2850428.1"/>
    </source>
</evidence>
<organism evidence="4 5">
    <name type="scientific">Plenodomus tracheiphilus IPT5</name>
    <dbReference type="NCBI Taxonomy" id="1408161"/>
    <lineage>
        <taxon>Eukaryota</taxon>
        <taxon>Fungi</taxon>
        <taxon>Dikarya</taxon>
        <taxon>Ascomycota</taxon>
        <taxon>Pezizomycotina</taxon>
        <taxon>Dothideomycetes</taxon>
        <taxon>Pleosporomycetidae</taxon>
        <taxon>Pleosporales</taxon>
        <taxon>Pleosporineae</taxon>
        <taxon>Leptosphaeriaceae</taxon>
        <taxon>Plenodomus</taxon>
    </lineage>
</organism>
<evidence type="ECO:0000256" key="1">
    <source>
        <dbReference type="ARBA" id="ARBA00023242"/>
    </source>
</evidence>
<dbReference type="AlphaFoldDB" id="A0A6A7B816"/>
<keyword evidence="1" id="KW-0539">Nucleus</keyword>
<dbReference type="Pfam" id="PF04082">
    <property type="entry name" value="Fungal_trans"/>
    <property type="match status" value="1"/>
</dbReference>
<dbReference type="Gene3D" id="4.10.240.10">
    <property type="entry name" value="Zn(2)-C6 fungal-type DNA-binding domain"/>
    <property type="match status" value="1"/>
</dbReference>
<evidence type="ECO:0000256" key="2">
    <source>
        <dbReference type="SAM" id="MobiDB-lite"/>
    </source>
</evidence>
<feature type="non-terminal residue" evidence="4">
    <location>
        <position position="1"/>
    </location>
</feature>
<dbReference type="GO" id="GO:0008270">
    <property type="term" value="F:zinc ion binding"/>
    <property type="evidence" value="ECO:0007669"/>
    <property type="project" value="InterPro"/>
</dbReference>
<reference evidence="4" key="1">
    <citation type="submission" date="2020-01" db="EMBL/GenBank/DDBJ databases">
        <authorList>
            <consortium name="DOE Joint Genome Institute"/>
            <person name="Haridas S."/>
            <person name="Albert R."/>
            <person name="Binder M."/>
            <person name="Bloem J."/>
            <person name="Labutti K."/>
            <person name="Salamov A."/>
            <person name="Andreopoulos B."/>
            <person name="Baker S.E."/>
            <person name="Barry K."/>
            <person name="Bills G."/>
            <person name="Bluhm B.H."/>
            <person name="Cannon C."/>
            <person name="Castanera R."/>
            <person name="Culley D.E."/>
            <person name="Daum C."/>
            <person name="Ezra D."/>
            <person name="Gonzalez J.B."/>
            <person name="Henrissat B."/>
            <person name="Kuo A."/>
            <person name="Liang C."/>
            <person name="Lipzen A."/>
            <person name="Lutzoni F."/>
            <person name="Magnuson J."/>
            <person name="Mondo S."/>
            <person name="Nolan M."/>
            <person name="Ohm R."/>
            <person name="Pangilinan J."/>
            <person name="Park H.-J."/>
            <person name="Ramirez L."/>
            <person name="Alfaro M."/>
            <person name="Sun H."/>
            <person name="Tritt A."/>
            <person name="Yoshinaga Y."/>
            <person name="Zwiers L.-H."/>
            <person name="Turgeon B.G."/>
            <person name="Goodwin S.B."/>
            <person name="Spatafora J.W."/>
            <person name="Crous P.W."/>
            <person name="Grigoriev I.V."/>
        </authorList>
    </citation>
    <scope>NUCLEOTIDE SEQUENCE</scope>
    <source>
        <strain evidence="4">IPT5</strain>
    </source>
</reference>
<protein>
    <recommendedName>
        <fullName evidence="3">Xylanolytic transcriptional activator regulatory domain-containing protein</fullName>
    </recommendedName>
</protein>
<dbReference type="EMBL" id="MU006306">
    <property type="protein sequence ID" value="KAF2850428.1"/>
    <property type="molecule type" value="Genomic_DNA"/>
</dbReference>
<sequence length="633" mass="71443">CDGQRPLCQTCREGSHECVWDVPIGITRQQLGKRKALELEKSSTSLRNVLDLLLYGNEADALAALRRIRHNEDVDDAVNEIQVAQTLLDTSTSTVGIGISSTILPGRPSSPETFRPPKRMITSPDCRIEKDFLYAQDQCVEKDVCVDVPNLKLDIAKWTNACSDNSSMNHLLNLFWTWDNGTERTFHRPMFEEDLSTCEPSQSDMGQHAFCSPFLVNATLALACLFTTNTTAFTMSEDPKTRGRQFAEEAERHYAREKLLPSIPLLQGQFAMFCYEGCLDSGTKSIGYYSGMIQTYKLLNNHEILAARDADKSKERIRREREALSWVMWGTYCTEWRATIALGFRKQTSKPLIDKLWRSSESSPSTPGSADRWSSPYSMSVEKQMSMEIKVREADCHLSAIVEDVLDFVIPNTNAGSKPPTTDPQRAIYLYNELMTWKLSLPEGLRTEDASTPSTVLLHCDVEIATIALLRPFSNLEKSDFGPFNPRDRCYSHACSLAYAIWTFRSVAYLRFEYWLTYALSTVAFITLDNCHQNPPQIEALLKACQCLHETTSTLPLAADVLSAIHGQIKRSRLVLPACIMRFFTKDIWHRKDGLLHYSVANLMPNLGAGKQGTAQQLQLKVLLDELEQLTVD</sequence>